<evidence type="ECO:0000256" key="4">
    <source>
        <dbReference type="ARBA" id="ARBA00022989"/>
    </source>
</evidence>
<dbReference type="PANTHER" id="PTHR43461:SF1">
    <property type="entry name" value="TRANSMEMBRANE PROTEIN 256"/>
    <property type="match status" value="1"/>
</dbReference>
<evidence type="ECO:0000313" key="8">
    <source>
        <dbReference type="Proteomes" id="UP000242642"/>
    </source>
</evidence>
<dbReference type="Proteomes" id="UP000242642">
    <property type="component" value="Unassembled WGS sequence"/>
</dbReference>
<dbReference type="AlphaFoldDB" id="A0A1I0AGK1"/>
<evidence type="ECO:0000256" key="2">
    <source>
        <dbReference type="ARBA" id="ARBA00009694"/>
    </source>
</evidence>
<protein>
    <submittedName>
        <fullName evidence="7">Uncharacterized membrane protein YgdD, TMEM256/DUF423 family</fullName>
    </submittedName>
</protein>
<organism evidence="7 8">
    <name type="scientific">Thorsellia anophelis DSM 18579</name>
    <dbReference type="NCBI Taxonomy" id="1123402"/>
    <lineage>
        <taxon>Bacteria</taxon>
        <taxon>Pseudomonadati</taxon>
        <taxon>Pseudomonadota</taxon>
        <taxon>Gammaproteobacteria</taxon>
        <taxon>Enterobacterales</taxon>
        <taxon>Thorselliaceae</taxon>
        <taxon>Thorsellia</taxon>
    </lineage>
</organism>
<evidence type="ECO:0000256" key="1">
    <source>
        <dbReference type="ARBA" id="ARBA00004141"/>
    </source>
</evidence>
<evidence type="ECO:0000256" key="5">
    <source>
        <dbReference type="ARBA" id="ARBA00023136"/>
    </source>
</evidence>
<keyword evidence="8" id="KW-1185">Reference proteome</keyword>
<dbReference type="RefSeq" id="WP_245711025.1">
    <property type="nucleotide sequence ID" value="NZ_FOHV01000005.1"/>
</dbReference>
<comment type="similarity">
    <text evidence="2">Belongs to the UPF0382 family.</text>
</comment>
<comment type="subcellular location">
    <subcellularLocation>
        <location evidence="1">Membrane</location>
        <topology evidence="1">Multi-pass membrane protein</topology>
    </subcellularLocation>
</comment>
<dbReference type="GO" id="GO:0005886">
    <property type="term" value="C:plasma membrane"/>
    <property type="evidence" value="ECO:0007669"/>
    <property type="project" value="TreeGrafter"/>
</dbReference>
<feature type="transmembrane region" description="Helical" evidence="6">
    <location>
        <begin position="101"/>
        <end position="123"/>
    </location>
</feature>
<accession>A0A1I0AGK1</accession>
<keyword evidence="4 6" id="KW-1133">Transmembrane helix</keyword>
<keyword evidence="5 6" id="KW-0472">Membrane</keyword>
<name>A0A1I0AGK1_9GAMM</name>
<feature type="transmembrane region" description="Helical" evidence="6">
    <location>
        <begin position="129"/>
        <end position="157"/>
    </location>
</feature>
<evidence type="ECO:0000313" key="7">
    <source>
        <dbReference type="EMBL" id="SES93315.1"/>
    </source>
</evidence>
<dbReference type="InterPro" id="IPR006696">
    <property type="entry name" value="DUF423"/>
</dbReference>
<feature type="transmembrane region" description="Helical" evidence="6">
    <location>
        <begin position="74"/>
        <end position="92"/>
    </location>
</feature>
<dbReference type="PANTHER" id="PTHR43461">
    <property type="entry name" value="TRANSMEMBRANE PROTEIN 256"/>
    <property type="match status" value="1"/>
</dbReference>
<evidence type="ECO:0000256" key="3">
    <source>
        <dbReference type="ARBA" id="ARBA00022692"/>
    </source>
</evidence>
<evidence type="ECO:0000256" key="6">
    <source>
        <dbReference type="SAM" id="Phobius"/>
    </source>
</evidence>
<keyword evidence="3 6" id="KW-0812">Transmembrane</keyword>
<proteinExistence type="inferred from homology"/>
<sequence length="161" mass="17233">MKKTPFEIASSRSSEAKTLTELNGKNGSMLLFIALGGTFLAVGVILGAFGAHLIEGRVEPKMFGIWQTAVLYQLVHGLGLLFVGGFGVALGYRGQAISKQLILTGIMLSMGIIFFSGSLYILVLSGIKVLGAITPIGGMFFILGWLLMVLAVLRFYLNSRT</sequence>
<reference evidence="8" key="1">
    <citation type="submission" date="2016-10" db="EMBL/GenBank/DDBJ databases">
        <authorList>
            <person name="Varghese N."/>
            <person name="Submissions S."/>
        </authorList>
    </citation>
    <scope>NUCLEOTIDE SEQUENCE [LARGE SCALE GENOMIC DNA]</scope>
    <source>
        <strain evidence="8">DSM 18579</strain>
    </source>
</reference>
<gene>
    <name evidence="7" type="ORF">SAMN02583745_00949</name>
</gene>
<feature type="transmembrane region" description="Helical" evidence="6">
    <location>
        <begin position="29"/>
        <end position="54"/>
    </location>
</feature>
<dbReference type="STRING" id="1123402.SAMN02583745_00949"/>
<dbReference type="EMBL" id="FOHV01000005">
    <property type="protein sequence ID" value="SES93315.1"/>
    <property type="molecule type" value="Genomic_DNA"/>
</dbReference>
<dbReference type="Pfam" id="PF04241">
    <property type="entry name" value="DUF423"/>
    <property type="match status" value="1"/>
</dbReference>